<organism evidence="2 3">
    <name type="scientific">Acanthamoeba castellanii (strain ATCC 30010 / Neff)</name>
    <dbReference type="NCBI Taxonomy" id="1257118"/>
    <lineage>
        <taxon>Eukaryota</taxon>
        <taxon>Amoebozoa</taxon>
        <taxon>Discosea</taxon>
        <taxon>Longamoebia</taxon>
        <taxon>Centramoebida</taxon>
        <taxon>Acanthamoebidae</taxon>
        <taxon>Acanthamoeba</taxon>
    </lineage>
</organism>
<protein>
    <submittedName>
        <fullName evidence="2">Uncharacterized protein</fullName>
    </submittedName>
</protein>
<dbReference type="Proteomes" id="UP000011083">
    <property type="component" value="Unassembled WGS sequence"/>
</dbReference>
<name>L8GJW8_ACACF</name>
<sequence>MRRRASDVPAATTRRRRSILGLGDAAETSDVKMSNTVGSAPYPSGMPGSPCPNKLDRRNQQLASAARRHSMVDVNPEVVPSLSYFALTNRPRSEAVL</sequence>
<dbReference type="EMBL" id="KB008103">
    <property type="protein sequence ID" value="ELR13023.1"/>
    <property type="molecule type" value="Genomic_DNA"/>
</dbReference>
<dbReference type="VEuPathDB" id="AmoebaDB:ACA1_097060"/>
<keyword evidence="3" id="KW-1185">Reference proteome</keyword>
<dbReference type="KEGG" id="acan:ACA1_097060"/>
<evidence type="ECO:0000313" key="2">
    <source>
        <dbReference type="EMBL" id="ELR13023.1"/>
    </source>
</evidence>
<reference evidence="2 3" key="1">
    <citation type="journal article" date="2013" name="Genome Biol.">
        <title>Genome of Acanthamoeba castellanii highlights extensive lateral gene transfer and early evolution of tyrosine kinase signaling.</title>
        <authorList>
            <person name="Clarke M."/>
            <person name="Lohan A.J."/>
            <person name="Liu B."/>
            <person name="Lagkouvardos I."/>
            <person name="Roy S."/>
            <person name="Zafar N."/>
            <person name="Bertelli C."/>
            <person name="Schilde C."/>
            <person name="Kianianmomeni A."/>
            <person name="Burglin T.R."/>
            <person name="Frech C."/>
            <person name="Turcotte B."/>
            <person name="Kopec K.O."/>
            <person name="Synnott J.M."/>
            <person name="Choo C."/>
            <person name="Paponov I."/>
            <person name="Finkler A."/>
            <person name="Soon Heng Tan C."/>
            <person name="Hutchins A.P."/>
            <person name="Weinmeier T."/>
            <person name="Rattei T."/>
            <person name="Chu J.S."/>
            <person name="Gimenez G."/>
            <person name="Irimia M."/>
            <person name="Rigden D.J."/>
            <person name="Fitzpatrick D.A."/>
            <person name="Lorenzo-Morales J."/>
            <person name="Bateman A."/>
            <person name="Chiu C.H."/>
            <person name="Tang P."/>
            <person name="Hegemann P."/>
            <person name="Fromm H."/>
            <person name="Raoult D."/>
            <person name="Greub G."/>
            <person name="Miranda-Saavedra D."/>
            <person name="Chen N."/>
            <person name="Nash P."/>
            <person name="Ginger M.L."/>
            <person name="Horn M."/>
            <person name="Schaap P."/>
            <person name="Caler L."/>
            <person name="Loftus B."/>
        </authorList>
    </citation>
    <scope>NUCLEOTIDE SEQUENCE [LARGE SCALE GENOMIC DNA]</scope>
    <source>
        <strain evidence="2 3">Neff</strain>
    </source>
</reference>
<evidence type="ECO:0000313" key="3">
    <source>
        <dbReference type="Proteomes" id="UP000011083"/>
    </source>
</evidence>
<accession>L8GJW8</accession>
<proteinExistence type="predicted"/>
<feature type="region of interest" description="Disordered" evidence="1">
    <location>
        <begin position="1"/>
        <end position="52"/>
    </location>
</feature>
<dbReference type="RefSeq" id="XP_004335036.1">
    <property type="nucleotide sequence ID" value="XM_004334988.1"/>
</dbReference>
<evidence type="ECO:0000256" key="1">
    <source>
        <dbReference type="SAM" id="MobiDB-lite"/>
    </source>
</evidence>
<dbReference type="AlphaFoldDB" id="L8GJW8"/>
<dbReference type="GeneID" id="14913480"/>
<gene>
    <name evidence="2" type="ORF">ACA1_097060</name>
</gene>